<dbReference type="EMBL" id="FNAH01000006">
    <property type="protein sequence ID" value="SDE38214.1"/>
    <property type="molecule type" value="Genomic_DNA"/>
</dbReference>
<keyword evidence="1" id="KW-0472">Membrane</keyword>
<keyword evidence="1" id="KW-0812">Transmembrane</keyword>
<evidence type="ECO:0000313" key="2">
    <source>
        <dbReference type="EMBL" id="SDE38214.1"/>
    </source>
</evidence>
<dbReference type="AlphaFoldDB" id="A0A1G7CFP9"/>
<keyword evidence="1" id="KW-1133">Transmembrane helix</keyword>
<protein>
    <recommendedName>
        <fullName evidence="4">PH domain-containing protein</fullName>
    </recommendedName>
</protein>
<gene>
    <name evidence="2" type="ORF">SAMN05421538_10685</name>
</gene>
<dbReference type="RefSeq" id="WP_090523747.1">
    <property type="nucleotide sequence ID" value="NZ_FNAH01000006.1"/>
</dbReference>
<evidence type="ECO:0000313" key="3">
    <source>
        <dbReference type="Proteomes" id="UP000199344"/>
    </source>
</evidence>
<proteinExistence type="predicted"/>
<dbReference type="OrthoDB" id="199424at2"/>
<feature type="transmembrane region" description="Helical" evidence="1">
    <location>
        <begin position="60"/>
        <end position="79"/>
    </location>
</feature>
<dbReference type="Proteomes" id="UP000199344">
    <property type="component" value="Unassembled WGS sequence"/>
</dbReference>
<evidence type="ECO:0000256" key="1">
    <source>
        <dbReference type="SAM" id="Phobius"/>
    </source>
</evidence>
<reference evidence="2 3" key="1">
    <citation type="submission" date="2016-10" db="EMBL/GenBank/DDBJ databases">
        <authorList>
            <person name="de Groot N.N."/>
        </authorList>
    </citation>
    <scope>NUCLEOTIDE SEQUENCE [LARGE SCALE GENOMIC DNA]</scope>
    <source>
        <strain evidence="2 3">DSM 22220</strain>
    </source>
</reference>
<name>A0A1G7CFP9_9RHOB</name>
<dbReference type="STRING" id="591205.SAMN05421538_10685"/>
<keyword evidence="3" id="KW-1185">Reference proteome</keyword>
<sequence length="179" mass="19977">MSEASAPGWQGILASDERILWQGQPDRRLRIGVGELRRAAPGLFFVAFSLFWMYNAARSSVPFALFGLIFLVIGLRKLVEPLLLPAYLRSRSWYTLTDRRAIVATDTPVQGRRLISYPIDAATPVEMVDGDPPSILFGPDADAGFRFIPEAEHVLGLLRELQRSNAPRPETTDPETQPE</sequence>
<organism evidence="2 3">
    <name type="scientific">Paracoccus isoporae</name>
    <dbReference type="NCBI Taxonomy" id="591205"/>
    <lineage>
        <taxon>Bacteria</taxon>
        <taxon>Pseudomonadati</taxon>
        <taxon>Pseudomonadota</taxon>
        <taxon>Alphaproteobacteria</taxon>
        <taxon>Rhodobacterales</taxon>
        <taxon>Paracoccaceae</taxon>
        <taxon>Paracoccus</taxon>
    </lineage>
</organism>
<evidence type="ECO:0008006" key="4">
    <source>
        <dbReference type="Google" id="ProtNLM"/>
    </source>
</evidence>
<accession>A0A1G7CFP9</accession>